<dbReference type="GO" id="GO:0004518">
    <property type="term" value="F:nuclease activity"/>
    <property type="evidence" value="ECO:0007669"/>
    <property type="project" value="TreeGrafter"/>
</dbReference>
<dbReference type="Gene3D" id="2.40.50.90">
    <property type="match status" value="1"/>
</dbReference>
<evidence type="ECO:0000256" key="1">
    <source>
        <dbReference type="ARBA" id="ARBA00004496"/>
    </source>
</evidence>
<organism evidence="7 8">
    <name type="scientific">Olpidium bornovanus</name>
    <dbReference type="NCBI Taxonomy" id="278681"/>
    <lineage>
        <taxon>Eukaryota</taxon>
        <taxon>Fungi</taxon>
        <taxon>Fungi incertae sedis</taxon>
        <taxon>Olpidiomycota</taxon>
        <taxon>Olpidiomycotina</taxon>
        <taxon>Olpidiomycetes</taxon>
        <taxon>Olpidiales</taxon>
        <taxon>Olpidiaceae</taxon>
        <taxon>Olpidium</taxon>
    </lineage>
</organism>
<dbReference type="PANTHER" id="PTHR12302:SF2">
    <property type="entry name" value="STAPHYLOCOCCAL NUCLEASE DOMAIN-CONTAINING PROTEIN 1"/>
    <property type="match status" value="1"/>
</dbReference>
<dbReference type="SMART" id="SM00333">
    <property type="entry name" value="TUDOR"/>
    <property type="match status" value="1"/>
</dbReference>
<sequence length="213" mass="23532">MKEFSVYHSSEKSDPSWKPKKGELVSAKYTSDDSWYRATIRRLIPASNEAEILYVDYGNSEVVSLSRIRPMPAEFGSLPPQSRAASLAFVKIPGEETGYGNEACRRFHELVRDKQLVANVEARIAGGMHLSLFDPATSTDRTATLNGELVASGLATVDTATGHAKANPDVIETLAALQEKAKKSRLGMWEYGDITADEEDQQQQPRNAWGRRS</sequence>
<gene>
    <name evidence="7" type="ORF">BJ554DRAFT_3312</name>
</gene>
<keyword evidence="2" id="KW-0963">Cytoplasm</keyword>
<dbReference type="PROSITE" id="PS50304">
    <property type="entry name" value="TUDOR"/>
    <property type="match status" value="1"/>
</dbReference>
<evidence type="ECO:0000256" key="5">
    <source>
        <dbReference type="SAM" id="MobiDB-lite"/>
    </source>
</evidence>
<keyword evidence="3" id="KW-0597">Phosphoprotein</keyword>
<dbReference type="FunFam" id="2.30.30.140:FF:000018">
    <property type="entry name" value="Serine/threonine-protein kinase 31"/>
    <property type="match status" value="1"/>
</dbReference>
<feature type="region of interest" description="Disordered" evidence="5">
    <location>
        <begin position="194"/>
        <end position="213"/>
    </location>
</feature>
<evidence type="ECO:0000256" key="3">
    <source>
        <dbReference type="ARBA" id="ARBA00022553"/>
    </source>
</evidence>
<dbReference type="Pfam" id="PF00567">
    <property type="entry name" value="TUDOR"/>
    <property type="match status" value="1"/>
</dbReference>
<dbReference type="OrthoDB" id="10023235at2759"/>
<name>A0A8H8DFY2_9FUNG</name>
<dbReference type="InterPro" id="IPR016071">
    <property type="entry name" value="Staphylococal_nuclease_OB-fold"/>
</dbReference>
<keyword evidence="4" id="KW-0677">Repeat</keyword>
<accession>A0A8H8DFY2</accession>
<dbReference type="SUPFAM" id="SSF50199">
    <property type="entry name" value="Staphylococcal nuclease"/>
    <property type="match status" value="1"/>
</dbReference>
<dbReference type="Proteomes" id="UP000673691">
    <property type="component" value="Unassembled WGS sequence"/>
</dbReference>
<dbReference type="GO" id="GO:0005829">
    <property type="term" value="C:cytosol"/>
    <property type="evidence" value="ECO:0007669"/>
    <property type="project" value="TreeGrafter"/>
</dbReference>
<dbReference type="GO" id="GO:0005634">
    <property type="term" value="C:nucleus"/>
    <property type="evidence" value="ECO:0007669"/>
    <property type="project" value="TreeGrafter"/>
</dbReference>
<evidence type="ECO:0000256" key="2">
    <source>
        <dbReference type="ARBA" id="ARBA00022490"/>
    </source>
</evidence>
<dbReference type="InterPro" id="IPR035437">
    <property type="entry name" value="SNase_OB-fold_sf"/>
</dbReference>
<feature type="region of interest" description="Disordered" evidence="5">
    <location>
        <begin position="1"/>
        <end position="22"/>
    </location>
</feature>
<dbReference type="GO" id="GO:0003723">
    <property type="term" value="F:RNA binding"/>
    <property type="evidence" value="ECO:0007669"/>
    <property type="project" value="TreeGrafter"/>
</dbReference>
<keyword evidence="8" id="KW-1185">Reference proteome</keyword>
<dbReference type="InterPro" id="IPR002999">
    <property type="entry name" value="Tudor"/>
</dbReference>
<dbReference type="FunFam" id="2.40.50.90:FF:000010">
    <property type="entry name" value="Ribonuclease"/>
    <property type="match status" value="1"/>
</dbReference>
<dbReference type="PANTHER" id="PTHR12302">
    <property type="entry name" value="EBNA2 BINDING PROTEIN P100"/>
    <property type="match status" value="1"/>
</dbReference>
<feature type="domain" description="Tudor" evidence="6">
    <location>
        <begin position="18"/>
        <end position="78"/>
    </location>
</feature>
<comment type="subcellular location">
    <subcellularLocation>
        <location evidence="1">Cytoplasm</location>
    </subcellularLocation>
</comment>
<dbReference type="GO" id="GO:0006402">
    <property type="term" value="P:mRNA catabolic process"/>
    <property type="evidence" value="ECO:0007669"/>
    <property type="project" value="TreeGrafter"/>
</dbReference>
<evidence type="ECO:0000259" key="6">
    <source>
        <dbReference type="PROSITE" id="PS50304"/>
    </source>
</evidence>
<evidence type="ECO:0000313" key="8">
    <source>
        <dbReference type="Proteomes" id="UP000673691"/>
    </source>
</evidence>
<dbReference type="SUPFAM" id="SSF63748">
    <property type="entry name" value="Tudor/PWWP/MBT"/>
    <property type="match status" value="1"/>
</dbReference>
<comment type="caution">
    <text evidence="7">The sequence shown here is derived from an EMBL/GenBank/DDBJ whole genome shotgun (WGS) entry which is preliminary data.</text>
</comment>
<dbReference type="EMBL" id="JAEFCI010011086">
    <property type="protein sequence ID" value="KAG5456833.1"/>
    <property type="molecule type" value="Genomic_DNA"/>
</dbReference>
<protein>
    <recommendedName>
        <fullName evidence="6">Tudor domain-containing protein</fullName>
    </recommendedName>
</protein>
<dbReference type="Pfam" id="PF00565">
    <property type="entry name" value="SNase"/>
    <property type="match status" value="1"/>
</dbReference>
<evidence type="ECO:0000256" key="4">
    <source>
        <dbReference type="ARBA" id="ARBA00022737"/>
    </source>
</evidence>
<proteinExistence type="predicted"/>
<reference evidence="7 8" key="1">
    <citation type="journal article" name="Sci. Rep.">
        <title>Genome-scale phylogenetic analyses confirm Olpidium as the closest living zoosporic fungus to the non-flagellated, terrestrial fungi.</title>
        <authorList>
            <person name="Chang Y."/>
            <person name="Rochon D."/>
            <person name="Sekimoto S."/>
            <person name="Wang Y."/>
            <person name="Chovatia M."/>
            <person name="Sandor L."/>
            <person name="Salamov A."/>
            <person name="Grigoriev I.V."/>
            <person name="Stajich J.E."/>
            <person name="Spatafora J.W."/>
        </authorList>
    </citation>
    <scope>NUCLEOTIDE SEQUENCE [LARGE SCALE GENOMIC DNA]</scope>
    <source>
        <strain evidence="7">S191</strain>
    </source>
</reference>
<evidence type="ECO:0000313" key="7">
    <source>
        <dbReference type="EMBL" id="KAG5456833.1"/>
    </source>
</evidence>
<dbReference type="AlphaFoldDB" id="A0A8H8DFY2"/>
<dbReference type="Gene3D" id="2.30.30.140">
    <property type="match status" value="1"/>
</dbReference>